<proteinExistence type="predicted"/>
<protein>
    <recommendedName>
        <fullName evidence="4">SAM domain-containing protein</fullName>
    </recommendedName>
</protein>
<name>A0A226D501_FOLCA</name>
<feature type="compositionally biased region" description="Basic and acidic residues" evidence="1">
    <location>
        <begin position="295"/>
        <end position="310"/>
    </location>
</feature>
<sequence>MWLKFFQDAQIPADFASKYALIFHENRMRTNMLLDISKECLKDMGIVAMGDIIAILKHAKQVHEQSKYNLYEDDTNQNRDTSSSPPVTHNKVKSQVVAVSAPQSRPGRRTDYTSPTATRLISAKPIILVGGGSNIGKKPSIFSRLGGLAGYSEEEQKKIEIKSVQKQEEIKAEVKLKTVPECRKKPEVEVKKTSIISAPKKDENREEFLKKTFEIKQNVPTVEKEPVVIRLLTTEKLPQERIQSSESKMNNTHVAKAPTSTQPHKEKSPRKSMPRENIVMNNTHSVKAATSAQPQKEKSPRKSIPRENSVKKVSSSKLPETKTASSKTSQDSGRKSPPKSDKSSGQPSSSKSSTRTITPPPIEEDLSESDSLSLFSSSSDEDRFRKEKTRSKFRTYDDDSDAKKTDDTVLGYTSSGVKYKIPVGKSESHSIIPSKKSRLSPPSKSENRYHDDDDDKWKRSVPSSKTSLSRPSYLVKDDKIKSSSKSTNSGEGYKSSHNPRSRSPIKHKPVIKDLFHEVIPMPKSYHNKSDIKPKPTFNGGRPDPELVKRKLQQDLEACLGPRAKSMRVTDRGRIIRNPPCTITSNQQRIPDRRPAPDRRDIGQDRRHHHHPHREERRSSLERHSSSERCQRPPTAQQVESDREYLLRKQKELEYETRARRRH</sequence>
<dbReference type="Gene3D" id="1.10.150.50">
    <property type="entry name" value="Transcription Factor, Ets-1"/>
    <property type="match status" value="1"/>
</dbReference>
<feature type="region of interest" description="Disordered" evidence="1">
    <location>
        <begin position="240"/>
        <end position="662"/>
    </location>
</feature>
<dbReference type="CDD" id="cd09531">
    <property type="entry name" value="SAM_CS047"/>
    <property type="match status" value="1"/>
</dbReference>
<feature type="compositionally biased region" description="Basic and acidic residues" evidence="1">
    <location>
        <begin position="445"/>
        <end position="458"/>
    </location>
</feature>
<feature type="compositionally biased region" description="Polar residues" evidence="1">
    <location>
        <begin position="487"/>
        <end position="496"/>
    </location>
</feature>
<feature type="compositionally biased region" description="Basic and acidic residues" evidence="1">
    <location>
        <begin position="332"/>
        <end position="342"/>
    </location>
</feature>
<comment type="caution">
    <text evidence="2">The sequence shown here is derived from an EMBL/GenBank/DDBJ whole genome shotgun (WGS) entry which is preliminary data.</text>
</comment>
<dbReference type="EMBL" id="LNIX01000037">
    <property type="protein sequence ID" value="OXA39817.1"/>
    <property type="molecule type" value="Genomic_DNA"/>
</dbReference>
<organism evidence="2 3">
    <name type="scientific">Folsomia candida</name>
    <name type="common">Springtail</name>
    <dbReference type="NCBI Taxonomy" id="158441"/>
    <lineage>
        <taxon>Eukaryota</taxon>
        <taxon>Metazoa</taxon>
        <taxon>Ecdysozoa</taxon>
        <taxon>Arthropoda</taxon>
        <taxon>Hexapoda</taxon>
        <taxon>Collembola</taxon>
        <taxon>Entomobryomorpha</taxon>
        <taxon>Isotomoidea</taxon>
        <taxon>Isotomidae</taxon>
        <taxon>Proisotominae</taxon>
        <taxon>Folsomia</taxon>
    </lineage>
</organism>
<gene>
    <name evidence="2" type="ORF">Fcan01_25587</name>
</gene>
<dbReference type="Pfam" id="PF18017">
    <property type="entry name" value="SAM_4"/>
    <property type="match status" value="1"/>
</dbReference>
<evidence type="ECO:0000313" key="2">
    <source>
        <dbReference type="EMBL" id="OXA39817.1"/>
    </source>
</evidence>
<feature type="compositionally biased region" description="Polar residues" evidence="1">
    <location>
        <begin position="279"/>
        <end position="294"/>
    </location>
</feature>
<feature type="compositionally biased region" description="Basic and acidic residues" evidence="1">
    <location>
        <begin position="639"/>
        <end position="662"/>
    </location>
</feature>
<feature type="compositionally biased region" description="Basic and acidic residues" evidence="1">
    <location>
        <begin position="542"/>
        <end position="553"/>
    </location>
</feature>
<feature type="compositionally biased region" description="Basic and acidic residues" evidence="1">
    <location>
        <begin position="589"/>
        <end position="604"/>
    </location>
</feature>
<evidence type="ECO:0000256" key="1">
    <source>
        <dbReference type="SAM" id="MobiDB-lite"/>
    </source>
</evidence>
<evidence type="ECO:0000313" key="3">
    <source>
        <dbReference type="Proteomes" id="UP000198287"/>
    </source>
</evidence>
<feature type="compositionally biased region" description="Low complexity" evidence="1">
    <location>
        <begin position="430"/>
        <end position="444"/>
    </location>
</feature>
<reference evidence="2 3" key="1">
    <citation type="submission" date="2015-12" db="EMBL/GenBank/DDBJ databases">
        <title>The genome of Folsomia candida.</title>
        <authorList>
            <person name="Faddeeva A."/>
            <person name="Derks M.F."/>
            <person name="Anvar Y."/>
            <person name="Smit S."/>
            <person name="Van Straalen N."/>
            <person name="Roelofs D."/>
        </authorList>
    </citation>
    <scope>NUCLEOTIDE SEQUENCE [LARGE SCALE GENOMIC DNA]</scope>
    <source>
        <strain evidence="2 3">VU population</strain>
        <tissue evidence="2">Whole body</tissue>
    </source>
</reference>
<feature type="compositionally biased region" description="Polar residues" evidence="1">
    <location>
        <begin position="461"/>
        <end position="470"/>
    </location>
</feature>
<keyword evidence="3" id="KW-1185">Reference proteome</keyword>
<dbReference type="GO" id="GO:0005634">
    <property type="term" value="C:nucleus"/>
    <property type="evidence" value="ECO:0007669"/>
    <property type="project" value="TreeGrafter"/>
</dbReference>
<feature type="compositionally biased region" description="Polar residues" evidence="1">
    <location>
        <begin position="78"/>
        <end position="87"/>
    </location>
</feature>
<dbReference type="PANTHER" id="PTHR21359:SF1">
    <property type="entry name" value="DUF5577 DOMAIN-CONTAINING PROTEIN"/>
    <property type="match status" value="1"/>
</dbReference>
<feature type="compositionally biased region" description="Basic and acidic residues" evidence="1">
    <location>
        <begin position="612"/>
        <end position="630"/>
    </location>
</feature>
<feature type="compositionally biased region" description="Polar residues" evidence="1">
    <location>
        <begin position="241"/>
        <end position="262"/>
    </location>
</feature>
<dbReference type="InterPro" id="IPR039161">
    <property type="entry name" value="C19orf47-like"/>
</dbReference>
<dbReference type="OrthoDB" id="10067653at2759"/>
<feature type="compositionally biased region" description="Polar residues" evidence="1">
    <location>
        <begin position="311"/>
        <end position="330"/>
    </location>
</feature>
<evidence type="ECO:0008006" key="4">
    <source>
        <dbReference type="Google" id="ProtNLM"/>
    </source>
</evidence>
<dbReference type="InterPro" id="IPR040772">
    <property type="entry name" value="C19orf47_SAM"/>
</dbReference>
<dbReference type="AlphaFoldDB" id="A0A226D501"/>
<accession>A0A226D501</accession>
<feature type="compositionally biased region" description="Basic residues" evidence="1">
    <location>
        <begin position="497"/>
        <end position="509"/>
    </location>
</feature>
<feature type="compositionally biased region" description="Low complexity" evidence="1">
    <location>
        <begin position="369"/>
        <end position="378"/>
    </location>
</feature>
<dbReference type="Proteomes" id="UP000198287">
    <property type="component" value="Unassembled WGS sequence"/>
</dbReference>
<feature type="region of interest" description="Disordered" evidence="1">
    <location>
        <begin position="68"/>
        <end position="114"/>
    </location>
</feature>
<feature type="compositionally biased region" description="Low complexity" evidence="1">
    <location>
        <begin position="343"/>
        <end position="357"/>
    </location>
</feature>
<dbReference type="PANTHER" id="PTHR21359">
    <property type="entry name" value="DUF5577 DOMAIN-CONTAINING PROTEIN"/>
    <property type="match status" value="1"/>
</dbReference>
<dbReference type="InterPro" id="IPR013761">
    <property type="entry name" value="SAM/pointed_sf"/>
</dbReference>
<feature type="compositionally biased region" description="Basic and acidic residues" evidence="1">
    <location>
        <begin position="394"/>
        <end position="407"/>
    </location>
</feature>
<dbReference type="SUPFAM" id="SSF47769">
    <property type="entry name" value="SAM/Pointed domain"/>
    <property type="match status" value="1"/>
</dbReference>